<comment type="caution">
    <text evidence="1">The sequence shown here is derived from an EMBL/GenBank/DDBJ whole genome shotgun (WGS) entry which is preliminary data.</text>
</comment>
<dbReference type="SFLD" id="SFLDG01129">
    <property type="entry name" value="C1.5:_HAD__Beta-PGM__Phosphata"/>
    <property type="match status" value="1"/>
</dbReference>
<name>A0ABT9UH07_9MICC</name>
<dbReference type="PANTHER" id="PTHR18901">
    <property type="entry name" value="2-DEOXYGLUCOSE-6-PHOSPHATE PHOSPHATASE 2"/>
    <property type="match status" value="1"/>
</dbReference>
<dbReference type="SUPFAM" id="SSF56784">
    <property type="entry name" value="HAD-like"/>
    <property type="match status" value="1"/>
</dbReference>
<evidence type="ECO:0000313" key="1">
    <source>
        <dbReference type="EMBL" id="MDQ0118939.1"/>
    </source>
</evidence>
<accession>A0ABT9UH07</accession>
<keyword evidence="2" id="KW-1185">Reference proteome</keyword>
<evidence type="ECO:0000313" key="2">
    <source>
        <dbReference type="Proteomes" id="UP001226389"/>
    </source>
</evidence>
<dbReference type="Gene3D" id="3.40.50.1000">
    <property type="entry name" value="HAD superfamily/HAD-like"/>
    <property type="match status" value="1"/>
</dbReference>
<dbReference type="Pfam" id="PF13419">
    <property type="entry name" value="HAD_2"/>
    <property type="match status" value="1"/>
</dbReference>
<dbReference type="InterPro" id="IPR023214">
    <property type="entry name" value="HAD_sf"/>
</dbReference>
<dbReference type="PANTHER" id="PTHR18901:SF38">
    <property type="entry name" value="PSEUDOURIDINE-5'-PHOSPHATASE"/>
    <property type="match status" value="1"/>
</dbReference>
<dbReference type="CDD" id="cd07505">
    <property type="entry name" value="HAD_BPGM-like"/>
    <property type="match status" value="1"/>
</dbReference>
<reference evidence="1 2" key="1">
    <citation type="submission" date="2023-07" db="EMBL/GenBank/DDBJ databases">
        <title>Sorghum-associated microbial communities from plants grown in Nebraska, USA.</title>
        <authorList>
            <person name="Schachtman D."/>
        </authorList>
    </citation>
    <scope>NUCLEOTIDE SEQUENCE [LARGE SCALE GENOMIC DNA]</scope>
    <source>
        <strain evidence="1 2">DS994</strain>
    </source>
</reference>
<dbReference type="EMBL" id="JAUSSY010000006">
    <property type="protein sequence ID" value="MDQ0118939.1"/>
    <property type="molecule type" value="Genomic_DNA"/>
</dbReference>
<dbReference type="InterPro" id="IPR041492">
    <property type="entry name" value="HAD_2"/>
</dbReference>
<dbReference type="SFLD" id="SFLDS00003">
    <property type="entry name" value="Haloacid_Dehalogenase"/>
    <property type="match status" value="1"/>
</dbReference>
<dbReference type="GO" id="GO:0016787">
    <property type="term" value="F:hydrolase activity"/>
    <property type="evidence" value="ECO:0007669"/>
    <property type="project" value="UniProtKB-KW"/>
</dbReference>
<dbReference type="Proteomes" id="UP001226389">
    <property type="component" value="Unassembled WGS sequence"/>
</dbReference>
<organism evidence="1 2">
    <name type="scientific">Pseudarthrobacter defluvii</name>
    <dbReference type="NCBI Taxonomy" id="410837"/>
    <lineage>
        <taxon>Bacteria</taxon>
        <taxon>Bacillati</taxon>
        <taxon>Actinomycetota</taxon>
        <taxon>Actinomycetes</taxon>
        <taxon>Micrococcales</taxon>
        <taxon>Micrococcaceae</taxon>
        <taxon>Pseudarthrobacter</taxon>
    </lineage>
</organism>
<dbReference type="NCBIfam" id="TIGR01509">
    <property type="entry name" value="HAD-SF-IA-v3"/>
    <property type="match status" value="1"/>
</dbReference>
<dbReference type="Gene3D" id="1.10.150.240">
    <property type="entry name" value="Putative phosphatase, domain 2"/>
    <property type="match status" value="1"/>
</dbReference>
<dbReference type="PRINTS" id="PR00413">
    <property type="entry name" value="HADHALOGNASE"/>
</dbReference>
<protein>
    <submittedName>
        <fullName evidence="1">HAD superfamily hydrolase (TIGR01509 family)</fullName>
    </submittedName>
</protein>
<sequence>MPFPAASSPLKAVLWDMDGTIVDTEPYWIAAEHALVEAHGGTWSHDQAMQLVGQSLTFSAGLLQRAGVELEIREIIDTLTAQVISSVQQEVPWRPGARELLEELHVAGVRCALVTMSEGPLAREVVANLPRPYFDVVVTGDTVSQGKPHPEAYLTAVELLQENDPDLGIHHCVALEDSVPGVAAAVASGVATVAVPHIVPLPEHHSYELWDTLSGRSLTELEALLPQPGAAGAPAASTGDARG</sequence>
<gene>
    <name evidence="1" type="ORF">J2T22_002125</name>
</gene>
<dbReference type="InterPro" id="IPR036412">
    <property type="entry name" value="HAD-like_sf"/>
</dbReference>
<proteinExistence type="predicted"/>
<dbReference type="RefSeq" id="WP_370871774.1">
    <property type="nucleotide sequence ID" value="NZ_JAUSSY010000006.1"/>
</dbReference>
<dbReference type="InterPro" id="IPR023198">
    <property type="entry name" value="PGP-like_dom2"/>
</dbReference>
<dbReference type="InterPro" id="IPR006439">
    <property type="entry name" value="HAD-SF_hydro_IA"/>
</dbReference>
<keyword evidence="1" id="KW-0378">Hydrolase</keyword>